<comment type="similarity">
    <text evidence="2">Belongs to the class-IV pyridoxal-phosphate-dependent aminotransferase family.</text>
</comment>
<keyword evidence="5" id="KW-0663">Pyridoxal phosphate</keyword>
<accession>A0A194W4U9</accession>
<name>A0A194W4U9_CYTMA</name>
<comment type="cofactor">
    <cofactor evidence="1">
        <name>pyridoxal 5'-phosphate</name>
        <dbReference type="ChEBI" id="CHEBI:597326"/>
    </cofactor>
</comment>
<dbReference type="Gene3D" id="3.30.470.10">
    <property type="match status" value="1"/>
</dbReference>
<dbReference type="InterPro" id="IPR005786">
    <property type="entry name" value="B_amino_transII"/>
</dbReference>
<keyword evidence="3 7" id="KW-0032">Aminotransferase</keyword>
<evidence type="ECO:0000256" key="3">
    <source>
        <dbReference type="ARBA" id="ARBA00022576"/>
    </source>
</evidence>
<sequence>MVSLESSMAPAAFPPEPANIDWSTVSLVNLPTTNGHVQVHFSTSRQAWGQPQLIKDPYIRVHGLAPGLNYGQQCYEGMKAFRTAGSKETAIHLFRPHAHAARIRHSASLVMLPEIPEALFLECVRMAVAHNAEFVPPATVADGAGFMYLRPVLFGAGPQLALQPPEDIVFAVYVAPVCTPYHGTGAVDAVVLDDFDRAAPRGTGSGKVGGNYAPVWPHSARAYKQGYGLVLHLDSETRSLVEEFSTSGFIGLVTAGGIRELYQPDTDNAIRSVTSESLATLAEQEGWTVRREKIPFSELGRFSQVYAVGTGATAVPVRSVTRPSTGEKYEFAAEGAGLELVKKLLATQRGLHHVDPSWCWEVREKSEYTNGHSH</sequence>
<evidence type="ECO:0000256" key="2">
    <source>
        <dbReference type="ARBA" id="ARBA00009320"/>
    </source>
</evidence>
<reference evidence="7" key="1">
    <citation type="submission" date="2014-12" db="EMBL/GenBank/DDBJ databases">
        <title>Genome Sequence of Valsa Canker Pathogens Uncovers a Specific Adaption of Colonization on Woody Bark.</title>
        <authorList>
            <person name="Yin Z."/>
            <person name="Liu H."/>
            <person name="Gao X."/>
            <person name="Li Z."/>
            <person name="Song N."/>
            <person name="Ke X."/>
            <person name="Dai Q."/>
            <person name="Wu Y."/>
            <person name="Sun Y."/>
            <person name="Xu J.-R."/>
            <person name="Kang Z.K."/>
            <person name="Wang L."/>
            <person name="Huang L."/>
        </authorList>
    </citation>
    <scope>NUCLEOTIDE SEQUENCE [LARGE SCALE GENOMIC DNA]</scope>
    <source>
        <strain evidence="7">03-8</strain>
    </source>
</reference>
<dbReference type="SUPFAM" id="SSF56752">
    <property type="entry name" value="D-aminoacid aminotransferase-like PLP-dependent enzymes"/>
    <property type="match status" value="1"/>
</dbReference>
<dbReference type="Proteomes" id="UP000078559">
    <property type="component" value="Chromosome 7"/>
</dbReference>
<dbReference type="PIRSF" id="PIRSF006468">
    <property type="entry name" value="BCAT1"/>
    <property type="match status" value="1"/>
</dbReference>
<dbReference type="PANTHER" id="PTHR42825:SF2">
    <property type="entry name" value="BRANCHED-CHAIN-AMINO-ACID AMINOTRANSFERASE 3, CHLOROPLASTIC-RELATED"/>
    <property type="match status" value="1"/>
</dbReference>
<dbReference type="PANTHER" id="PTHR42825">
    <property type="entry name" value="AMINO ACID AMINOTRANSFERASE"/>
    <property type="match status" value="1"/>
</dbReference>
<dbReference type="InterPro" id="IPR001544">
    <property type="entry name" value="Aminotrans_IV"/>
</dbReference>
<evidence type="ECO:0000256" key="5">
    <source>
        <dbReference type="ARBA" id="ARBA00022898"/>
    </source>
</evidence>
<evidence type="ECO:0000256" key="6">
    <source>
        <dbReference type="PIRSR" id="PIRSR006468-1"/>
    </source>
</evidence>
<dbReference type="EMBL" id="CM003104">
    <property type="protein sequence ID" value="KUI71287.1"/>
    <property type="molecule type" value="Genomic_DNA"/>
</dbReference>
<dbReference type="InterPro" id="IPR043132">
    <property type="entry name" value="BCAT-like_C"/>
</dbReference>
<evidence type="ECO:0000313" key="8">
    <source>
        <dbReference type="Proteomes" id="UP000078559"/>
    </source>
</evidence>
<dbReference type="SMR" id="A0A194W4U9"/>
<evidence type="ECO:0000256" key="1">
    <source>
        <dbReference type="ARBA" id="ARBA00001933"/>
    </source>
</evidence>
<dbReference type="Pfam" id="PF01063">
    <property type="entry name" value="Aminotran_4"/>
    <property type="match status" value="1"/>
</dbReference>
<dbReference type="GO" id="GO:0004084">
    <property type="term" value="F:branched-chain-amino-acid transaminase activity"/>
    <property type="evidence" value="ECO:0007669"/>
    <property type="project" value="InterPro"/>
</dbReference>
<gene>
    <name evidence="7" type="ORF">VM1G_07086</name>
</gene>
<evidence type="ECO:0000313" key="7">
    <source>
        <dbReference type="EMBL" id="KUI71287.1"/>
    </source>
</evidence>
<keyword evidence="4" id="KW-0808">Transferase</keyword>
<dbReference type="InterPro" id="IPR043131">
    <property type="entry name" value="BCAT-like_N"/>
</dbReference>
<dbReference type="AlphaFoldDB" id="A0A194W4U9"/>
<keyword evidence="8" id="KW-1185">Reference proteome</keyword>
<organism evidence="7 8">
    <name type="scientific">Cytospora mali</name>
    <name type="common">Apple Valsa canker fungus</name>
    <name type="synonym">Valsa mali</name>
    <dbReference type="NCBI Taxonomy" id="578113"/>
    <lineage>
        <taxon>Eukaryota</taxon>
        <taxon>Fungi</taxon>
        <taxon>Dikarya</taxon>
        <taxon>Ascomycota</taxon>
        <taxon>Pezizomycotina</taxon>
        <taxon>Sordariomycetes</taxon>
        <taxon>Sordariomycetidae</taxon>
        <taxon>Diaporthales</taxon>
        <taxon>Cytosporaceae</taxon>
        <taxon>Cytospora</taxon>
    </lineage>
</organism>
<dbReference type="GO" id="GO:0009081">
    <property type="term" value="P:branched-chain amino acid metabolic process"/>
    <property type="evidence" value="ECO:0007669"/>
    <property type="project" value="InterPro"/>
</dbReference>
<evidence type="ECO:0000256" key="4">
    <source>
        <dbReference type="ARBA" id="ARBA00022679"/>
    </source>
</evidence>
<dbReference type="Gene3D" id="3.20.10.10">
    <property type="entry name" value="D-amino Acid Aminotransferase, subunit A, domain 2"/>
    <property type="match status" value="1"/>
</dbReference>
<dbReference type="InterPro" id="IPR036038">
    <property type="entry name" value="Aminotransferase-like"/>
</dbReference>
<feature type="modified residue" description="N6-(pyridoxal phosphate)lysine" evidence="6">
    <location>
        <position position="207"/>
    </location>
</feature>
<dbReference type="OrthoDB" id="409992at2759"/>
<proteinExistence type="inferred from homology"/>
<protein>
    <submittedName>
        <fullName evidence="7">Branched-chain-amino-acid aminotransferase TOXF</fullName>
    </submittedName>
</protein>